<accession>A0A844FL10</accession>
<dbReference type="PRINTS" id="PR00039">
    <property type="entry name" value="HTHLYSR"/>
</dbReference>
<evidence type="ECO:0000256" key="3">
    <source>
        <dbReference type="ARBA" id="ARBA00023125"/>
    </source>
</evidence>
<dbReference type="Gene3D" id="1.10.10.10">
    <property type="entry name" value="Winged helix-like DNA-binding domain superfamily/Winged helix DNA-binding domain"/>
    <property type="match status" value="1"/>
</dbReference>
<name>A0A844FL10_9LACO</name>
<comment type="similarity">
    <text evidence="1">Belongs to the LysR transcriptional regulatory family.</text>
</comment>
<comment type="caution">
    <text evidence="6">The sequence shown here is derived from an EMBL/GenBank/DDBJ whole genome shotgun (WGS) entry which is preliminary data.</text>
</comment>
<dbReference type="Gene3D" id="3.40.190.290">
    <property type="match status" value="1"/>
</dbReference>
<dbReference type="PANTHER" id="PTHR30419">
    <property type="entry name" value="HTH-TYPE TRANSCRIPTIONAL REGULATOR YBHD"/>
    <property type="match status" value="1"/>
</dbReference>
<feature type="domain" description="HTH lysR-type" evidence="5">
    <location>
        <begin position="1"/>
        <end position="58"/>
    </location>
</feature>
<dbReference type="GO" id="GO:0005829">
    <property type="term" value="C:cytosol"/>
    <property type="evidence" value="ECO:0007669"/>
    <property type="project" value="TreeGrafter"/>
</dbReference>
<dbReference type="InterPro" id="IPR005119">
    <property type="entry name" value="LysR_subst-bd"/>
</dbReference>
<dbReference type="Pfam" id="PF00126">
    <property type="entry name" value="HTH_1"/>
    <property type="match status" value="1"/>
</dbReference>
<proteinExistence type="inferred from homology"/>
<keyword evidence="2" id="KW-0805">Transcription regulation</keyword>
<dbReference type="GO" id="GO:0003677">
    <property type="term" value="F:DNA binding"/>
    <property type="evidence" value="ECO:0007669"/>
    <property type="project" value="UniProtKB-KW"/>
</dbReference>
<dbReference type="InterPro" id="IPR036390">
    <property type="entry name" value="WH_DNA-bd_sf"/>
</dbReference>
<dbReference type="PROSITE" id="PS50931">
    <property type="entry name" value="HTH_LYSR"/>
    <property type="match status" value="1"/>
</dbReference>
<dbReference type="CDD" id="cd05466">
    <property type="entry name" value="PBP2_LTTR_substrate"/>
    <property type="match status" value="1"/>
</dbReference>
<evidence type="ECO:0000256" key="1">
    <source>
        <dbReference type="ARBA" id="ARBA00009437"/>
    </source>
</evidence>
<sequence length="292" mass="32633">MNFKQLKYFTIVAEEGQITSAAKRLYLGQPALSYQLRQLEEEMGARLFIRKPHGIELTQAGKKFYAYASQILLLAKNAQTELADIETGKSGTIKLGSVSSSIGVLPSQKLVAFAQVHPGLSFDIYEDNTYGILDKLEDRLLDLAIIRTPFNRTKLNSVKVLDEPMVAVSQGDLPEDLNLGKLSKYPLVIYRRFENLFTETFNQAGLTPHFVVKSDDSRTAIRWSDQGLGVALVPASIAQAYAQGRVRKLTIPAWHTQLELVWLKDQVLTPLMSDIIDLYRQGNGNGIMESKN</sequence>
<gene>
    <name evidence="6" type="ORF">FYJ61_01780</name>
</gene>
<dbReference type="Pfam" id="PF03466">
    <property type="entry name" value="LysR_substrate"/>
    <property type="match status" value="1"/>
</dbReference>
<evidence type="ECO:0000259" key="5">
    <source>
        <dbReference type="PROSITE" id="PS50931"/>
    </source>
</evidence>
<dbReference type="FunFam" id="1.10.10.10:FF:000001">
    <property type="entry name" value="LysR family transcriptional regulator"/>
    <property type="match status" value="1"/>
</dbReference>
<dbReference type="InterPro" id="IPR000847">
    <property type="entry name" value="LysR_HTH_N"/>
</dbReference>
<evidence type="ECO:0000313" key="6">
    <source>
        <dbReference type="EMBL" id="MST79231.1"/>
    </source>
</evidence>
<dbReference type="Proteomes" id="UP000452141">
    <property type="component" value="Unassembled WGS sequence"/>
</dbReference>
<dbReference type="SUPFAM" id="SSF46785">
    <property type="entry name" value="Winged helix' DNA-binding domain"/>
    <property type="match status" value="1"/>
</dbReference>
<dbReference type="SUPFAM" id="SSF53850">
    <property type="entry name" value="Periplasmic binding protein-like II"/>
    <property type="match status" value="1"/>
</dbReference>
<organism evidence="6 7">
    <name type="scientific">Lactobacillus equicursoris</name>
    <dbReference type="NCBI Taxonomy" id="420645"/>
    <lineage>
        <taxon>Bacteria</taxon>
        <taxon>Bacillati</taxon>
        <taxon>Bacillota</taxon>
        <taxon>Bacilli</taxon>
        <taxon>Lactobacillales</taxon>
        <taxon>Lactobacillaceae</taxon>
        <taxon>Lactobacillus</taxon>
    </lineage>
</organism>
<keyword evidence="4" id="KW-0804">Transcription</keyword>
<evidence type="ECO:0000256" key="2">
    <source>
        <dbReference type="ARBA" id="ARBA00023015"/>
    </source>
</evidence>
<dbReference type="EMBL" id="VUMW01000003">
    <property type="protein sequence ID" value="MST79231.1"/>
    <property type="molecule type" value="Genomic_DNA"/>
</dbReference>
<evidence type="ECO:0000313" key="7">
    <source>
        <dbReference type="Proteomes" id="UP000452141"/>
    </source>
</evidence>
<dbReference type="GO" id="GO:0003700">
    <property type="term" value="F:DNA-binding transcription factor activity"/>
    <property type="evidence" value="ECO:0007669"/>
    <property type="project" value="InterPro"/>
</dbReference>
<dbReference type="InterPro" id="IPR050950">
    <property type="entry name" value="HTH-type_LysR_regulators"/>
</dbReference>
<reference evidence="6 7" key="1">
    <citation type="submission" date="2019-08" db="EMBL/GenBank/DDBJ databases">
        <title>In-depth cultivation of the pig gut microbiome towards novel bacterial diversity and tailored functional studies.</title>
        <authorList>
            <person name="Wylensek D."/>
            <person name="Hitch T.C.A."/>
            <person name="Clavel T."/>
        </authorList>
    </citation>
    <scope>NUCLEOTIDE SEQUENCE [LARGE SCALE GENOMIC DNA]</scope>
    <source>
        <strain evidence="6 7">WCA-470BD-2E</strain>
    </source>
</reference>
<dbReference type="RefSeq" id="WP_154486358.1">
    <property type="nucleotide sequence ID" value="NZ_VUMW01000003.1"/>
</dbReference>
<dbReference type="AlphaFoldDB" id="A0A844FL10"/>
<keyword evidence="3" id="KW-0238">DNA-binding</keyword>
<dbReference type="InterPro" id="IPR036388">
    <property type="entry name" value="WH-like_DNA-bd_sf"/>
</dbReference>
<evidence type="ECO:0000256" key="4">
    <source>
        <dbReference type="ARBA" id="ARBA00023163"/>
    </source>
</evidence>
<protein>
    <submittedName>
        <fullName evidence="6">LysR family transcriptional regulator</fullName>
    </submittedName>
</protein>